<dbReference type="OrthoDB" id="10566070at2759"/>
<dbReference type="EMBL" id="JAFJYH010000512">
    <property type="protein sequence ID" value="KAG4411163.1"/>
    <property type="molecule type" value="Genomic_DNA"/>
</dbReference>
<dbReference type="AlphaFoldDB" id="A0A8H7W3P8"/>
<comment type="caution">
    <text evidence="1">The sequence shown here is derived from an EMBL/GenBank/DDBJ whole genome shotgun (WGS) entry which is preliminary data.</text>
</comment>
<protein>
    <submittedName>
        <fullName evidence="1">Uncharacterized protein</fullName>
    </submittedName>
</protein>
<proteinExistence type="predicted"/>
<accession>A0A8H7W3P8</accession>
<organism evidence="1 2">
    <name type="scientific">Cadophora malorum</name>
    <dbReference type="NCBI Taxonomy" id="108018"/>
    <lineage>
        <taxon>Eukaryota</taxon>
        <taxon>Fungi</taxon>
        <taxon>Dikarya</taxon>
        <taxon>Ascomycota</taxon>
        <taxon>Pezizomycotina</taxon>
        <taxon>Leotiomycetes</taxon>
        <taxon>Helotiales</taxon>
        <taxon>Ploettnerulaceae</taxon>
        <taxon>Cadophora</taxon>
    </lineage>
</organism>
<reference evidence="1" key="1">
    <citation type="submission" date="2021-02" db="EMBL/GenBank/DDBJ databases">
        <title>Genome sequence Cadophora malorum strain M34.</title>
        <authorList>
            <person name="Stefanovic E."/>
            <person name="Vu D."/>
            <person name="Scully C."/>
            <person name="Dijksterhuis J."/>
            <person name="Roader J."/>
            <person name="Houbraken J."/>
        </authorList>
    </citation>
    <scope>NUCLEOTIDE SEQUENCE</scope>
    <source>
        <strain evidence="1">M34</strain>
    </source>
</reference>
<gene>
    <name evidence="1" type="ORF">IFR04_015703</name>
</gene>
<name>A0A8H7W3P8_9HELO</name>
<evidence type="ECO:0000313" key="1">
    <source>
        <dbReference type="EMBL" id="KAG4411163.1"/>
    </source>
</evidence>
<keyword evidence="2" id="KW-1185">Reference proteome</keyword>
<evidence type="ECO:0000313" key="2">
    <source>
        <dbReference type="Proteomes" id="UP000664132"/>
    </source>
</evidence>
<sequence length="260" mass="30636">MPRIPRGVNQESHYLFHYEQTFAEITRQQIDHWHFIKVRDGNEVSSSFIPMRVSPPRVSFDFNVDTLVLKPPMLDPSRRYGREGFDKLRYVALYRVEFTGDLQQDHRWFATHLCWTQHNLIHLMYECFDTIRMICLIISDEDESWFPVMKEKYAKFGYRITKMQKHSFAATAVKTIDIIDDDTRARLRAEFVEHWKDKEPETKPTHNPHDRISNLIFNVGHSDKPKTNASSPNATPMDRNTALIEQALEQMFSSQANTNS</sequence>
<dbReference type="Proteomes" id="UP000664132">
    <property type="component" value="Unassembled WGS sequence"/>
</dbReference>